<feature type="coiled-coil region" evidence="1">
    <location>
        <begin position="225"/>
        <end position="405"/>
    </location>
</feature>
<dbReference type="EMBL" id="JACGCI010000146">
    <property type="protein sequence ID" value="KAF6743406.1"/>
    <property type="molecule type" value="Genomic_DNA"/>
</dbReference>
<keyword evidence="4" id="KW-1185">Reference proteome</keyword>
<evidence type="ECO:0000256" key="2">
    <source>
        <dbReference type="SAM" id="MobiDB-lite"/>
    </source>
</evidence>
<name>A0A8H6LW59_9AGAR</name>
<feature type="compositionally biased region" description="Polar residues" evidence="2">
    <location>
        <begin position="170"/>
        <end position="187"/>
    </location>
</feature>
<gene>
    <name evidence="3" type="ORF">DFP72DRAFT_933550</name>
</gene>
<dbReference type="OrthoDB" id="3006170at2759"/>
<evidence type="ECO:0000313" key="3">
    <source>
        <dbReference type="EMBL" id="KAF6743406.1"/>
    </source>
</evidence>
<organism evidence="3 4">
    <name type="scientific">Ephemerocybe angulata</name>
    <dbReference type="NCBI Taxonomy" id="980116"/>
    <lineage>
        <taxon>Eukaryota</taxon>
        <taxon>Fungi</taxon>
        <taxon>Dikarya</taxon>
        <taxon>Basidiomycota</taxon>
        <taxon>Agaricomycotina</taxon>
        <taxon>Agaricomycetes</taxon>
        <taxon>Agaricomycetidae</taxon>
        <taxon>Agaricales</taxon>
        <taxon>Agaricineae</taxon>
        <taxon>Psathyrellaceae</taxon>
        <taxon>Ephemerocybe</taxon>
    </lineage>
</organism>
<keyword evidence="1" id="KW-0175">Coiled coil</keyword>
<comment type="caution">
    <text evidence="3">The sequence shown here is derived from an EMBL/GenBank/DDBJ whole genome shotgun (WGS) entry which is preliminary data.</text>
</comment>
<evidence type="ECO:0000313" key="4">
    <source>
        <dbReference type="Proteomes" id="UP000521943"/>
    </source>
</evidence>
<dbReference type="Proteomes" id="UP000521943">
    <property type="component" value="Unassembled WGS sequence"/>
</dbReference>
<reference evidence="3 4" key="1">
    <citation type="submission" date="2020-07" db="EMBL/GenBank/DDBJ databases">
        <title>Comparative genomics of pyrophilous fungi reveals a link between fire events and developmental genes.</title>
        <authorList>
            <consortium name="DOE Joint Genome Institute"/>
            <person name="Steindorff A.S."/>
            <person name="Carver A."/>
            <person name="Calhoun S."/>
            <person name="Stillman K."/>
            <person name="Liu H."/>
            <person name="Lipzen A."/>
            <person name="Pangilinan J."/>
            <person name="Labutti K."/>
            <person name="Bruns T.D."/>
            <person name="Grigoriev I.V."/>
        </authorList>
    </citation>
    <scope>NUCLEOTIDE SEQUENCE [LARGE SCALE GENOMIC DNA]</scope>
    <source>
        <strain evidence="3 4">CBS 144469</strain>
    </source>
</reference>
<feature type="region of interest" description="Disordered" evidence="2">
    <location>
        <begin position="147"/>
        <end position="193"/>
    </location>
</feature>
<evidence type="ECO:0000256" key="1">
    <source>
        <dbReference type="SAM" id="Coils"/>
    </source>
</evidence>
<sequence length="418" mass="46578">MLAPRVTCNRTRCYQTRTCTDDTRQQAGAGLPLYISRREMRLKVKPTTGQPPPGRRSIHLLLAGDQLSILNRPSRALLSLLSRTTRFFSLSIHHCHSYRHHVDSIPQAHPHSPRHSQLRSATEELYRLAHSICRLCRLPSQLSPYRQWERKTDKRPPKKRMFSLLAPRASKSSMPSVDLNGHTQEPSEISEAGSDAVNGAASTASLGSSFFSSPRRGSGANKLAVEALTQEKKRLEEQVQTLTTEKTTLEADLEAAKSETQRLSEEAEKNRGTWVAVGAKAQEELAQKAEEVKSLTATLEEMKEELTRTKASELELAVYKESVTSDLEAKLAENEKRVRETVKEELGTDLANAQKTIELKDSTIERMIAEAAALQEQLAAAQKEAKELKDEKEAWIQKETDMQTQLGKVKGAGGCSIM</sequence>
<dbReference type="AlphaFoldDB" id="A0A8H6LW59"/>
<protein>
    <submittedName>
        <fullName evidence="3">Uncharacterized protein</fullName>
    </submittedName>
</protein>
<accession>A0A8H6LW59</accession>
<proteinExistence type="predicted"/>